<dbReference type="EMBL" id="JAINVV010000005">
    <property type="protein sequence ID" value="MBY8823216.1"/>
    <property type="molecule type" value="Genomic_DNA"/>
</dbReference>
<dbReference type="Gene3D" id="2.40.160.20">
    <property type="match status" value="1"/>
</dbReference>
<feature type="domain" description="Outer membrane protein beta-barrel" evidence="3">
    <location>
        <begin position="7"/>
        <end position="186"/>
    </location>
</feature>
<dbReference type="Pfam" id="PF13505">
    <property type="entry name" value="OMP_b-brl"/>
    <property type="match status" value="1"/>
</dbReference>
<comment type="caution">
    <text evidence="4">The sequence shown here is derived from an EMBL/GenBank/DDBJ whole genome shotgun (WGS) entry which is preliminary data.</text>
</comment>
<evidence type="ECO:0000259" key="3">
    <source>
        <dbReference type="Pfam" id="PF13505"/>
    </source>
</evidence>
<dbReference type="RefSeq" id="WP_222990334.1">
    <property type="nucleotide sequence ID" value="NZ_JAINVV010000005.1"/>
</dbReference>
<dbReference type="InterPro" id="IPR011250">
    <property type="entry name" value="OMP/PagP_B-barrel"/>
</dbReference>
<protein>
    <submittedName>
        <fullName evidence="4">Outer membrane beta-barrel protein</fullName>
    </submittedName>
</protein>
<dbReference type="InterPro" id="IPR027385">
    <property type="entry name" value="Beta-barrel_OMP"/>
</dbReference>
<sequence length="186" mass="19719">MKSMIIATAVLAALAAAPAAHAEGLRAELRTGYDNVSAAGESSDGVAYGFAIGYDGNVGDKSFLGFEAGYDDSTTRECVRNVAVAGDRTCIGAGRDLSVIARAGYRLTEKSSLYLLTGYTNARVLASYRSGTTRTKSGDNLDGFRVGAGYQLGISDKIYGKVEYRYSNYEADFSRHQGMVGLGVKF</sequence>
<proteinExistence type="predicted"/>
<keyword evidence="1 2" id="KW-0732">Signal</keyword>
<feature type="signal peptide" evidence="2">
    <location>
        <begin position="1"/>
        <end position="22"/>
    </location>
</feature>
<reference evidence="4 5" key="1">
    <citation type="submission" date="2021-08" db="EMBL/GenBank/DDBJ databases">
        <authorList>
            <person name="Tuo L."/>
        </authorList>
    </citation>
    <scope>NUCLEOTIDE SEQUENCE [LARGE SCALE GENOMIC DNA]</scope>
    <source>
        <strain evidence="4 5">JCM 31229</strain>
    </source>
</reference>
<gene>
    <name evidence="4" type="ORF">K7G82_13000</name>
</gene>
<dbReference type="Proteomes" id="UP000706039">
    <property type="component" value="Unassembled WGS sequence"/>
</dbReference>
<dbReference type="SUPFAM" id="SSF56925">
    <property type="entry name" value="OMPA-like"/>
    <property type="match status" value="1"/>
</dbReference>
<organism evidence="4 5">
    <name type="scientific">Sphingomonas colocasiae</name>
    <dbReference type="NCBI Taxonomy" id="1848973"/>
    <lineage>
        <taxon>Bacteria</taxon>
        <taxon>Pseudomonadati</taxon>
        <taxon>Pseudomonadota</taxon>
        <taxon>Alphaproteobacteria</taxon>
        <taxon>Sphingomonadales</taxon>
        <taxon>Sphingomonadaceae</taxon>
        <taxon>Sphingomonas</taxon>
    </lineage>
</organism>
<accession>A0ABS7PPU5</accession>
<evidence type="ECO:0000256" key="2">
    <source>
        <dbReference type="SAM" id="SignalP"/>
    </source>
</evidence>
<name>A0ABS7PPU5_9SPHN</name>
<evidence type="ECO:0000313" key="4">
    <source>
        <dbReference type="EMBL" id="MBY8823216.1"/>
    </source>
</evidence>
<evidence type="ECO:0000313" key="5">
    <source>
        <dbReference type="Proteomes" id="UP000706039"/>
    </source>
</evidence>
<evidence type="ECO:0000256" key="1">
    <source>
        <dbReference type="ARBA" id="ARBA00022729"/>
    </source>
</evidence>
<keyword evidence="5" id="KW-1185">Reference proteome</keyword>
<feature type="chain" id="PRO_5045993934" evidence="2">
    <location>
        <begin position="23"/>
        <end position="186"/>
    </location>
</feature>